<geneLocation type="plasmid" evidence="2">
    <name>prhb01-c20_3</name>
</geneLocation>
<dbReference type="Proteomes" id="UP000514533">
    <property type="component" value="Plasmid pRHB01-C20_3"/>
</dbReference>
<name>A0A1L4J6E7_ECOLX</name>
<evidence type="ECO:0000313" key="2">
    <source>
        <dbReference type="Proteomes" id="UP000514533"/>
    </source>
</evidence>
<evidence type="ECO:0000313" key="1">
    <source>
        <dbReference type="EMBL" id="QMS41707.1"/>
    </source>
</evidence>
<keyword evidence="1" id="KW-0614">Plasmid</keyword>
<dbReference type="EMBL" id="CP055983">
    <property type="protein sequence ID" value="QMS41707.1"/>
    <property type="molecule type" value="Genomic_DNA"/>
</dbReference>
<dbReference type="AlphaFoldDB" id="A0A1L4J6E7"/>
<organism evidence="1 2">
    <name type="scientific">Escherichia coli</name>
    <dbReference type="NCBI Taxonomy" id="562"/>
    <lineage>
        <taxon>Bacteria</taxon>
        <taxon>Pseudomonadati</taxon>
        <taxon>Pseudomonadota</taxon>
        <taxon>Gammaproteobacteria</taxon>
        <taxon>Enterobacterales</taxon>
        <taxon>Enterobacteriaceae</taxon>
        <taxon>Escherichia</taxon>
    </lineage>
</organism>
<gene>
    <name evidence="1" type="ORF">HVV39_27530</name>
</gene>
<sequence>MAKHNSIDLSVGSQDLSSLFYQYHRLEGGIWYVKNSNGQFLDCSNDFLRIFCSLNDVSQDEFLRSQPGNLFGFYDGKLKEYERLTIVENKIKILLVSLLSIDRTRPYICTLKPFFDGVYVKINNLYFLGTERKIINAICNINKKNISELYKHQRFYGVNPFQDLDPDDWLVAWLMSARVSQRSIAEFMNVNVKAIEKRASTIYTHLIVENYENFILLSDLYQWSKFIPPRISMSPVLNEVCLM</sequence>
<reference evidence="1 2" key="1">
    <citation type="submission" date="2020-06" db="EMBL/GenBank/DDBJ databases">
        <title>REHAB project genomes.</title>
        <authorList>
            <person name="Shaw L.P."/>
        </authorList>
    </citation>
    <scope>NUCLEOTIDE SEQUENCE [LARGE SCALE GENOMIC DNA]</scope>
    <source>
        <strain evidence="1 2">RHB01-C20</strain>
        <plasmid evidence="2">prhb01-c20_3</plasmid>
    </source>
</reference>
<accession>A0A1L4J6E7</accession>
<proteinExistence type="predicted"/>
<dbReference type="RefSeq" id="WP_061330007.1">
    <property type="nucleotide sequence ID" value="NZ_CP010124.1"/>
</dbReference>
<protein>
    <submittedName>
        <fullName evidence="1">Uncharacterized protein</fullName>
    </submittedName>
</protein>